<reference evidence="2" key="1">
    <citation type="journal article" date="2019" name="Int. J. Syst. Evol. Microbiol.">
        <title>The Global Catalogue of Microorganisms (GCM) 10K type strain sequencing project: providing services to taxonomists for standard genome sequencing and annotation.</title>
        <authorList>
            <consortium name="The Broad Institute Genomics Platform"/>
            <consortium name="The Broad Institute Genome Sequencing Center for Infectious Disease"/>
            <person name="Wu L."/>
            <person name="Ma J."/>
        </authorList>
    </citation>
    <scope>NUCLEOTIDE SEQUENCE [LARGE SCALE GENOMIC DNA]</scope>
    <source>
        <strain evidence="2">JCM 4816</strain>
    </source>
</reference>
<dbReference type="RefSeq" id="WP_380582231.1">
    <property type="nucleotide sequence ID" value="NZ_JBHSQJ010000036.1"/>
</dbReference>
<sequence>MHSCTTKVLPLRARRRELIRTTRPDAGVRAGVGVGVGSASAHLGSVLALRRLTAAVVANALATVVRFPLMSWSADALMRWSAGASSIPGG</sequence>
<keyword evidence="2" id="KW-1185">Reference proteome</keyword>
<dbReference type="EMBL" id="JBHSQJ010000036">
    <property type="protein sequence ID" value="MFC5907624.1"/>
    <property type="molecule type" value="Genomic_DNA"/>
</dbReference>
<gene>
    <name evidence="1" type="ORF">ACFP3V_10370</name>
</gene>
<accession>A0ABW1G1U0</accession>
<comment type="caution">
    <text evidence="1">The sequence shown here is derived from an EMBL/GenBank/DDBJ whole genome shotgun (WGS) entry which is preliminary data.</text>
</comment>
<protein>
    <submittedName>
        <fullName evidence="1">Uncharacterized protein</fullName>
    </submittedName>
</protein>
<evidence type="ECO:0000313" key="2">
    <source>
        <dbReference type="Proteomes" id="UP001596174"/>
    </source>
</evidence>
<proteinExistence type="predicted"/>
<organism evidence="1 2">
    <name type="scientific">Streptacidiphilus monticola</name>
    <dbReference type="NCBI Taxonomy" id="2161674"/>
    <lineage>
        <taxon>Bacteria</taxon>
        <taxon>Bacillati</taxon>
        <taxon>Actinomycetota</taxon>
        <taxon>Actinomycetes</taxon>
        <taxon>Kitasatosporales</taxon>
        <taxon>Streptomycetaceae</taxon>
        <taxon>Streptacidiphilus</taxon>
    </lineage>
</organism>
<evidence type="ECO:0000313" key="1">
    <source>
        <dbReference type="EMBL" id="MFC5907624.1"/>
    </source>
</evidence>
<dbReference type="Proteomes" id="UP001596174">
    <property type="component" value="Unassembled WGS sequence"/>
</dbReference>
<name>A0ABW1G1U0_9ACTN</name>